<keyword evidence="8 9" id="KW-0472">Membrane</keyword>
<reference evidence="12" key="1">
    <citation type="submission" date="2015-02" db="EMBL/GenBank/DDBJ databases">
        <title>Genome sequencing for Strongylocentrotus purpuratus.</title>
        <authorList>
            <person name="Murali S."/>
            <person name="Liu Y."/>
            <person name="Vee V."/>
            <person name="English A."/>
            <person name="Wang M."/>
            <person name="Skinner E."/>
            <person name="Han Y."/>
            <person name="Muzny D.M."/>
            <person name="Worley K.C."/>
            <person name="Gibbs R.A."/>
        </authorList>
    </citation>
    <scope>NUCLEOTIDE SEQUENCE</scope>
</reference>
<evidence type="ECO:0000256" key="4">
    <source>
        <dbReference type="ARBA" id="ARBA00022448"/>
    </source>
</evidence>
<keyword evidence="4 9" id="KW-0813">Transport</keyword>
<evidence type="ECO:0000313" key="11">
    <source>
        <dbReference type="EnsemblMetazoa" id="XP_030831294"/>
    </source>
</evidence>
<dbReference type="KEGG" id="spu:594357"/>
<evidence type="ECO:0000313" key="12">
    <source>
        <dbReference type="Proteomes" id="UP000007110"/>
    </source>
</evidence>
<evidence type="ECO:0000256" key="7">
    <source>
        <dbReference type="ARBA" id="ARBA00022989"/>
    </source>
</evidence>
<dbReference type="GO" id="GO:0032217">
    <property type="term" value="F:riboflavin transmembrane transporter activity"/>
    <property type="evidence" value="ECO:0000318"/>
    <property type="project" value="GO_Central"/>
</dbReference>
<dbReference type="PANTHER" id="PTHR12929:SF10">
    <property type="entry name" value="RIBOFLAVIN TRANSPORTER"/>
    <property type="match status" value="1"/>
</dbReference>
<evidence type="ECO:0000256" key="5">
    <source>
        <dbReference type="ARBA" id="ARBA00022475"/>
    </source>
</evidence>
<evidence type="ECO:0000256" key="9">
    <source>
        <dbReference type="RuleBase" id="RU368035"/>
    </source>
</evidence>
<evidence type="ECO:0000256" key="3">
    <source>
        <dbReference type="ARBA" id="ARBA00006366"/>
    </source>
</evidence>
<feature type="transmembrane region" description="Helical" evidence="9">
    <location>
        <begin position="429"/>
        <end position="452"/>
    </location>
</feature>
<dbReference type="RefSeq" id="XP_030831294.1">
    <property type="nucleotide sequence ID" value="XM_030975434.1"/>
</dbReference>
<proteinExistence type="inferred from homology"/>
<feature type="transmembrane region" description="Helical" evidence="9">
    <location>
        <begin position="392"/>
        <end position="409"/>
    </location>
</feature>
<evidence type="ECO:0000256" key="8">
    <source>
        <dbReference type="ARBA" id="ARBA00023136"/>
    </source>
</evidence>
<sequence>MEFQKNLRKFPVVLLVVLFGTGSWVAINGLWVELPLLVSLGIPEGYNLASYLVIIIQIANIGPIIFTTLSYFMKGRRLEAPAIYIILPIGIVACLLLVFFWDVTSYVGGVLRSTPLLCLSFFIAIVDCTSSVAFTPFMSRLKSGYLTWYFVGEGFSALLPSLVALGQGVGNDECVANNTYVNTTTGQNCTSWVGQTIPAHFPPDDFFWFLFAMMTVSLISFFLLNTLPIAKQEYAPEARGQSEPSDSVKSICSSDSMSMSTSEKYAKREEGDSENALDVPGETINDPMIPKERKSKAAYWYIFILLGFVNALSNGILPSIQSYSCAPYSYNAYLLAATLGNVANPVACFVVMLFPQKSLILVGATAFCGTLISSYCLATAALSPTPPLQDEVAGTVVVVLAWVLVMGLFTYTKATIGWILRNEPDNRKLLIIFGAATQFGSLVGACIMFPLVNVYYLFTPYYESPCDGYVACPT</sequence>
<evidence type="ECO:0000256" key="2">
    <source>
        <dbReference type="ARBA" id="ARBA00004651"/>
    </source>
</evidence>
<dbReference type="GO" id="GO:0005886">
    <property type="term" value="C:plasma membrane"/>
    <property type="evidence" value="ECO:0000318"/>
    <property type="project" value="GO_Central"/>
</dbReference>
<keyword evidence="5 9" id="KW-1003">Cell membrane</keyword>
<dbReference type="OMA" id="CTWIGTN"/>
<dbReference type="OrthoDB" id="9995836at2759"/>
<accession>A0A7M7N539</accession>
<dbReference type="GO" id="GO:0032218">
    <property type="term" value="P:riboflavin transport"/>
    <property type="evidence" value="ECO:0000318"/>
    <property type="project" value="GO_Central"/>
</dbReference>
<comment type="subcellular location">
    <subcellularLocation>
        <location evidence="2 9">Cell membrane</location>
        <topology evidence="2 9">Multi-pass membrane protein</topology>
    </subcellularLocation>
</comment>
<evidence type="ECO:0000256" key="6">
    <source>
        <dbReference type="ARBA" id="ARBA00022692"/>
    </source>
</evidence>
<feature type="compositionally biased region" description="Low complexity" evidence="10">
    <location>
        <begin position="245"/>
        <end position="262"/>
    </location>
</feature>
<comment type="catalytic activity">
    <reaction evidence="1 9">
        <text>riboflavin(in) = riboflavin(out)</text>
        <dbReference type="Rhea" id="RHEA:35015"/>
        <dbReference type="ChEBI" id="CHEBI:57986"/>
    </reaction>
</comment>
<dbReference type="Pfam" id="PF06237">
    <property type="entry name" value="SLC52_ribofla_tr"/>
    <property type="match status" value="1"/>
</dbReference>
<dbReference type="GeneID" id="594357"/>
<dbReference type="AlphaFoldDB" id="A0A7M7N539"/>
<dbReference type="InterPro" id="IPR009357">
    <property type="entry name" value="Riboflavin_transptr"/>
</dbReference>
<organism evidence="11 12">
    <name type="scientific">Strongylocentrotus purpuratus</name>
    <name type="common">Purple sea urchin</name>
    <dbReference type="NCBI Taxonomy" id="7668"/>
    <lineage>
        <taxon>Eukaryota</taxon>
        <taxon>Metazoa</taxon>
        <taxon>Echinodermata</taxon>
        <taxon>Eleutherozoa</taxon>
        <taxon>Echinozoa</taxon>
        <taxon>Echinoidea</taxon>
        <taxon>Euechinoidea</taxon>
        <taxon>Echinacea</taxon>
        <taxon>Camarodonta</taxon>
        <taxon>Echinidea</taxon>
        <taxon>Strongylocentrotidae</taxon>
        <taxon>Strongylocentrotus</taxon>
    </lineage>
</organism>
<dbReference type="EnsemblMetazoa" id="XM_030975435">
    <property type="protein sequence ID" value="XP_030831295"/>
    <property type="gene ID" value="LOC594357"/>
</dbReference>
<protein>
    <recommendedName>
        <fullName evidence="9">Riboflavin transporter</fullName>
    </recommendedName>
</protein>
<feature type="transmembrane region" description="Helical" evidence="9">
    <location>
        <begin position="146"/>
        <end position="165"/>
    </location>
</feature>
<keyword evidence="7 9" id="KW-1133">Transmembrane helix</keyword>
<feature type="transmembrane region" description="Helical" evidence="9">
    <location>
        <begin position="12"/>
        <end position="31"/>
    </location>
</feature>
<keyword evidence="6 9" id="KW-0812">Transmembrane</keyword>
<dbReference type="CTD" id="113278"/>
<dbReference type="Proteomes" id="UP000007110">
    <property type="component" value="Unassembled WGS sequence"/>
</dbReference>
<feature type="transmembrane region" description="Helical" evidence="9">
    <location>
        <begin position="51"/>
        <end position="73"/>
    </location>
</feature>
<name>A0A7M7N539_STRPU</name>
<comment type="function">
    <text evidence="9">Plasma membrane transporter mediating the uptake by cells of the water soluble vitamin B2/riboflavin that plays a key role in biochemical oxidation-reduction reactions of the carbohydrate, lipid, and amino acid metabolism.</text>
</comment>
<feature type="region of interest" description="Disordered" evidence="10">
    <location>
        <begin position="236"/>
        <end position="284"/>
    </location>
</feature>
<dbReference type="PANTHER" id="PTHR12929">
    <property type="entry name" value="SOLUTE CARRIER FAMILY 52"/>
    <property type="match status" value="1"/>
</dbReference>
<dbReference type="InParanoid" id="A0A7M7N539"/>
<dbReference type="RefSeq" id="XP_030831295.1">
    <property type="nucleotide sequence ID" value="XM_030975435.1"/>
</dbReference>
<feature type="transmembrane region" description="Helical" evidence="9">
    <location>
        <begin position="298"/>
        <end position="320"/>
    </location>
</feature>
<evidence type="ECO:0000256" key="10">
    <source>
        <dbReference type="SAM" id="MobiDB-lite"/>
    </source>
</evidence>
<dbReference type="FunCoup" id="A0A7M7N539">
    <property type="interactions" value="672"/>
</dbReference>
<feature type="transmembrane region" description="Helical" evidence="9">
    <location>
        <begin position="332"/>
        <end position="354"/>
    </location>
</feature>
<evidence type="ECO:0000256" key="1">
    <source>
        <dbReference type="ARBA" id="ARBA00000215"/>
    </source>
</evidence>
<reference evidence="11" key="2">
    <citation type="submission" date="2021-01" db="UniProtKB">
        <authorList>
            <consortium name="EnsemblMetazoa"/>
        </authorList>
    </citation>
    <scope>IDENTIFICATION</scope>
</reference>
<feature type="transmembrane region" description="Helical" evidence="9">
    <location>
        <begin position="82"/>
        <end position="101"/>
    </location>
</feature>
<feature type="transmembrane region" description="Helical" evidence="9">
    <location>
        <begin position="359"/>
        <end position="380"/>
    </location>
</feature>
<feature type="transmembrane region" description="Helical" evidence="9">
    <location>
        <begin position="206"/>
        <end position="224"/>
    </location>
</feature>
<keyword evidence="12" id="KW-1185">Reference proteome</keyword>
<feature type="transmembrane region" description="Helical" evidence="9">
    <location>
        <begin position="113"/>
        <end position="134"/>
    </location>
</feature>
<dbReference type="EnsemblMetazoa" id="XM_030975434">
    <property type="protein sequence ID" value="XP_030831294"/>
    <property type="gene ID" value="LOC594357"/>
</dbReference>
<comment type="similarity">
    <text evidence="3 9">Belongs to the riboflavin transporter family.</text>
</comment>